<feature type="transmembrane region" description="Helical" evidence="4">
    <location>
        <begin position="175"/>
        <end position="196"/>
    </location>
</feature>
<feature type="transmembrane region" description="Helical" evidence="4">
    <location>
        <begin position="12"/>
        <end position="37"/>
    </location>
</feature>
<proteinExistence type="predicted"/>
<evidence type="ECO:0000313" key="7">
    <source>
        <dbReference type="Proteomes" id="UP000002714"/>
    </source>
</evidence>
<dbReference type="RefSeq" id="WP_011373593.1">
    <property type="nucleotide sequence ID" value="NC_007575.1"/>
</dbReference>
<feature type="transmembrane region" description="Helical" evidence="4">
    <location>
        <begin position="232"/>
        <end position="250"/>
    </location>
</feature>
<reference evidence="6 7" key="1">
    <citation type="journal article" date="2008" name="Appl. Environ. Microbiol.">
        <title>Genome of the epsilonproteobacterial chemolithoautotroph Sulfurimonas denitrificans.</title>
        <authorList>
            <person name="Sievert S.M."/>
            <person name="Scott K.M."/>
            <person name="Klotz M.G."/>
            <person name="Chain P.S.G."/>
            <person name="Hauser L.J."/>
            <person name="Hemp J."/>
            <person name="Huegler M."/>
            <person name="Land M."/>
            <person name="Lapidus A."/>
            <person name="Larimer F.W."/>
            <person name="Lucas S."/>
            <person name="Malfatti S.A."/>
            <person name="Meyer F."/>
            <person name="Paulsen I.T."/>
            <person name="Ren Q."/>
            <person name="Simon J."/>
            <person name="Bailey K."/>
            <person name="Diaz E."/>
            <person name="Fitzpatrick K.A."/>
            <person name="Glover B."/>
            <person name="Gwatney N."/>
            <person name="Korajkic A."/>
            <person name="Long A."/>
            <person name="Mobberley J.M."/>
            <person name="Pantry S.N."/>
            <person name="Pazder G."/>
            <person name="Peterson S."/>
            <person name="Quintanilla J.D."/>
            <person name="Sprinkle R."/>
            <person name="Stephens J."/>
            <person name="Thomas P."/>
            <person name="Vaughn R."/>
            <person name="Weber M.J."/>
            <person name="Wooten L.L."/>
        </authorList>
    </citation>
    <scope>NUCLEOTIDE SEQUENCE [LARGE SCALE GENOMIC DNA]</scope>
    <source>
        <strain evidence="7">ATCC 33889 / DSM 1251</strain>
    </source>
</reference>
<feature type="domain" description="Major facilitator superfamily (MFS) profile" evidence="5">
    <location>
        <begin position="226"/>
        <end position="406"/>
    </location>
</feature>
<feature type="transmembrane region" description="Helical" evidence="4">
    <location>
        <begin position="379"/>
        <end position="397"/>
    </location>
</feature>
<dbReference type="InterPro" id="IPR036259">
    <property type="entry name" value="MFS_trans_sf"/>
</dbReference>
<feature type="transmembrane region" description="Helical" evidence="4">
    <location>
        <begin position="104"/>
        <end position="127"/>
    </location>
</feature>
<feature type="transmembrane region" description="Helical" evidence="4">
    <location>
        <begin position="262"/>
        <end position="280"/>
    </location>
</feature>
<dbReference type="InterPro" id="IPR011701">
    <property type="entry name" value="MFS"/>
</dbReference>
<keyword evidence="2 4" id="KW-1133">Transmembrane helix</keyword>
<dbReference type="EMBL" id="CP000153">
    <property type="protein sequence ID" value="ABB45253.1"/>
    <property type="molecule type" value="Genomic_DNA"/>
</dbReference>
<dbReference type="AlphaFoldDB" id="Q30P28"/>
<dbReference type="InterPro" id="IPR052528">
    <property type="entry name" value="Sugar_transport-like"/>
</dbReference>
<protein>
    <submittedName>
        <fullName evidence="6">Major facilitator superfamily MFS_1</fullName>
    </submittedName>
</protein>
<dbReference type="PROSITE" id="PS50850">
    <property type="entry name" value="MFS"/>
    <property type="match status" value="1"/>
</dbReference>
<feature type="transmembrane region" description="Helical" evidence="4">
    <location>
        <begin position="78"/>
        <end position="98"/>
    </location>
</feature>
<feature type="transmembrane region" description="Helical" evidence="4">
    <location>
        <begin position="352"/>
        <end position="373"/>
    </location>
</feature>
<accession>Q30P28</accession>
<dbReference type="eggNOG" id="COG2814">
    <property type="taxonomic scope" value="Bacteria"/>
</dbReference>
<dbReference type="SUPFAM" id="SSF103473">
    <property type="entry name" value="MFS general substrate transporter"/>
    <property type="match status" value="1"/>
</dbReference>
<dbReference type="OrthoDB" id="2380045at2"/>
<dbReference type="PANTHER" id="PTHR23526:SF1">
    <property type="entry name" value="MAJOR FACILITATOR SUPERFAMILY MFS_1"/>
    <property type="match status" value="1"/>
</dbReference>
<evidence type="ECO:0000256" key="1">
    <source>
        <dbReference type="ARBA" id="ARBA00022692"/>
    </source>
</evidence>
<keyword evidence="3 4" id="KW-0472">Membrane</keyword>
<keyword evidence="1 4" id="KW-0812">Transmembrane</keyword>
<dbReference type="Pfam" id="PF07690">
    <property type="entry name" value="MFS_1"/>
    <property type="match status" value="2"/>
</dbReference>
<dbReference type="Gene3D" id="1.20.1250.20">
    <property type="entry name" value="MFS general substrate transporter like domains"/>
    <property type="match status" value="1"/>
</dbReference>
<evidence type="ECO:0000256" key="2">
    <source>
        <dbReference type="ARBA" id="ARBA00022989"/>
    </source>
</evidence>
<dbReference type="PANTHER" id="PTHR23526">
    <property type="entry name" value="INTEGRAL MEMBRANE TRANSPORT PROTEIN-RELATED"/>
    <property type="match status" value="1"/>
</dbReference>
<name>Q30P28_SULDN</name>
<dbReference type="STRING" id="326298.Suden_1979"/>
<keyword evidence="7" id="KW-1185">Reference proteome</keyword>
<feature type="transmembrane region" description="Helical" evidence="4">
    <location>
        <begin position="43"/>
        <end position="66"/>
    </location>
</feature>
<evidence type="ECO:0000313" key="6">
    <source>
        <dbReference type="EMBL" id="ABB45253.1"/>
    </source>
</evidence>
<dbReference type="InterPro" id="IPR020846">
    <property type="entry name" value="MFS_dom"/>
</dbReference>
<gene>
    <name evidence="6" type="ordered locus">Suden_1979</name>
</gene>
<evidence type="ECO:0000256" key="4">
    <source>
        <dbReference type="SAM" id="Phobius"/>
    </source>
</evidence>
<dbReference type="Proteomes" id="UP000002714">
    <property type="component" value="Chromosome"/>
</dbReference>
<sequence>MDKFSSHVKNILHGFFLAIGTTIAEPSTILPLIVNYFGGSSMLVGFFASLLRGGAVMVQLFAAFHAQSYKLMMPYLRRIFFVRFFSWFFIGVSIIIFGENYPNITLFSIGLGLFIFSFSAGFAAIYFREIMAKIFTHKFRGKTMAYRQFFSALGGLLSGALAAWILESFEAPQSYGYLFVISSFIMALGYISFSLVEEPIKEEVSKKESSFGKFLKNSYVILKADKNFQIQVTTFLLAYGYLIALPFIILDAQQKIDLDGVAIGWLITTQMVGAMLSNFLWGNLSGRGKNVLTAKVAILAQILAITLAFSASSLYEYMLIFFLVGASMDGNRIASSNLILKIAPADKRPVYIALQMNIVSLGMFFSILGGVILHFFNYTLLYSLSLGVLFMALLFSLKLKETALEV</sequence>
<dbReference type="GO" id="GO:0022857">
    <property type="term" value="F:transmembrane transporter activity"/>
    <property type="evidence" value="ECO:0007669"/>
    <property type="project" value="InterPro"/>
</dbReference>
<organism evidence="6 7">
    <name type="scientific">Sulfurimonas denitrificans (strain ATCC 33889 / DSM 1251)</name>
    <name type="common">Thiomicrospira denitrificans (strain ATCC 33889 / DSM 1251)</name>
    <dbReference type="NCBI Taxonomy" id="326298"/>
    <lineage>
        <taxon>Bacteria</taxon>
        <taxon>Pseudomonadati</taxon>
        <taxon>Campylobacterota</taxon>
        <taxon>Epsilonproteobacteria</taxon>
        <taxon>Campylobacterales</taxon>
        <taxon>Sulfurimonadaceae</taxon>
        <taxon>Sulfurimonas</taxon>
    </lineage>
</organism>
<dbReference type="HOGENOM" id="CLU_048252_1_0_7"/>
<dbReference type="KEGG" id="tdn:Suden_1979"/>
<evidence type="ECO:0000259" key="5">
    <source>
        <dbReference type="PROSITE" id="PS50850"/>
    </source>
</evidence>
<feature type="transmembrane region" description="Helical" evidence="4">
    <location>
        <begin position="148"/>
        <end position="169"/>
    </location>
</feature>
<evidence type="ECO:0000256" key="3">
    <source>
        <dbReference type="ARBA" id="ARBA00023136"/>
    </source>
</evidence>